<dbReference type="InterPro" id="IPR003795">
    <property type="entry name" value="DUF192"/>
</dbReference>
<dbReference type="PANTHER" id="PTHR37953:SF1">
    <property type="entry name" value="UPF0127 PROTEIN MJ1496"/>
    <property type="match status" value="1"/>
</dbReference>
<organism evidence="1 2">
    <name type="scientific">Hoeflea algicola</name>
    <dbReference type="NCBI Taxonomy" id="2983763"/>
    <lineage>
        <taxon>Bacteria</taxon>
        <taxon>Pseudomonadati</taxon>
        <taxon>Pseudomonadota</taxon>
        <taxon>Alphaproteobacteria</taxon>
        <taxon>Hyphomicrobiales</taxon>
        <taxon>Rhizobiaceae</taxon>
        <taxon>Hoeflea</taxon>
    </lineage>
</organism>
<dbReference type="EMBL" id="JAOVZR010000001">
    <property type="protein sequence ID" value="MCY0147047.1"/>
    <property type="molecule type" value="Genomic_DNA"/>
</dbReference>
<dbReference type="RefSeq" id="WP_267652668.1">
    <property type="nucleotide sequence ID" value="NZ_JAOVZR010000001.1"/>
</dbReference>
<dbReference type="PANTHER" id="PTHR37953">
    <property type="entry name" value="UPF0127 PROTEIN MJ1496"/>
    <property type="match status" value="1"/>
</dbReference>
<accession>A0ABT3Z5L3</accession>
<gene>
    <name evidence="1" type="ORF">OEG84_04765</name>
</gene>
<dbReference type="Proteomes" id="UP001073227">
    <property type="component" value="Unassembled WGS sequence"/>
</dbReference>
<evidence type="ECO:0000313" key="2">
    <source>
        <dbReference type="Proteomes" id="UP001073227"/>
    </source>
</evidence>
<reference evidence="1" key="1">
    <citation type="submission" date="2022-10" db="EMBL/GenBank/DDBJ databases">
        <title>Hoeflea sp. G2-23, isolated from marine algae.</title>
        <authorList>
            <person name="Kristyanto S."/>
            <person name="Kim J.M."/>
            <person name="Jeon C.O."/>
        </authorList>
    </citation>
    <scope>NUCLEOTIDE SEQUENCE</scope>
    <source>
        <strain evidence="1">G2-23</strain>
    </source>
</reference>
<protein>
    <submittedName>
        <fullName evidence="1">DUF192 domain-containing protein</fullName>
    </submittedName>
</protein>
<keyword evidence="2" id="KW-1185">Reference proteome</keyword>
<comment type="caution">
    <text evidence="1">The sequence shown here is derived from an EMBL/GenBank/DDBJ whole genome shotgun (WGS) entry which is preliminary data.</text>
</comment>
<proteinExistence type="predicted"/>
<evidence type="ECO:0000313" key="1">
    <source>
        <dbReference type="EMBL" id="MCY0147047.1"/>
    </source>
</evidence>
<dbReference type="Gene3D" id="2.60.120.1140">
    <property type="entry name" value="Protein of unknown function DUF192"/>
    <property type="match status" value="1"/>
</dbReference>
<dbReference type="Pfam" id="PF02643">
    <property type="entry name" value="DUF192"/>
    <property type="match status" value="1"/>
</dbReference>
<sequence length="166" mass="17847">MRRFPNLTDILPRAAIRLARMLCAALMLAVGVATLALALPTDSEKLVIVTSTGPVEFTVELALTPADRSTGLMNRETMASNHGMLFRFEETRQVLMWMKNTPLPLDMLFLDEQGAVVGIAADTTPFSEAIIPSPGPVKYVLELNAGAAGKAGISVGDMVRHRVIGN</sequence>
<dbReference type="InterPro" id="IPR038695">
    <property type="entry name" value="Saro_0823-like_sf"/>
</dbReference>
<name>A0ABT3Z5L3_9HYPH</name>